<dbReference type="Proteomes" id="UP001153678">
    <property type="component" value="Unassembled WGS sequence"/>
</dbReference>
<reference evidence="1" key="1">
    <citation type="submission" date="2022-08" db="EMBL/GenBank/DDBJ databases">
        <authorList>
            <person name="Kallberg Y."/>
            <person name="Tangrot J."/>
            <person name="Rosling A."/>
        </authorList>
    </citation>
    <scope>NUCLEOTIDE SEQUENCE</scope>
    <source>
        <strain evidence="1">Wild A</strain>
    </source>
</reference>
<feature type="non-terminal residue" evidence="1">
    <location>
        <position position="1"/>
    </location>
</feature>
<gene>
    <name evidence="1" type="ORF">FWILDA_LOCUS5086</name>
</gene>
<keyword evidence="2" id="KW-1185">Reference proteome</keyword>
<proteinExistence type="predicted"/>
<dbReference type="EMBL" id="CAMKVN010000821">
    <property type="protein sequence ID" value="CAI2171450.1"/>
    <property type="molecule type" value="Genomic_DNA"/>
</dbReference>
<evidence type="ECO:0000313" key="2">
    <source>
        <dbReference type="Proteomes" id="UP001153678"/>
    </source>
</evidence>
<name>A0A9W4SJL1_9GLOM</name>
<dbReference type="AlphaFoldDB" id="A0A9W4SJL1"/>
<evidence type="ECO:0000313" key="1">
    <source>
        <dbReference type="EMBL" id="CAI2171450.1"/>
    </source>
</evidence>
<comment type="caution">
    <text evidence="1">The sequence shown here is derived from an EMBL/GenBank/DDBJ whole genome shotgun (WGS) entry which is preliminary data.</text>
</comment>
<accession>A0A9W4SJL1</accession>
<protein>
    <submittedName>
        <fullName evidence="1">7069_t:CDS:1</fullName>
    </submittedName>
</protein>
<sequence>AASIGRDNLRPSTLNITAPEYREFVSRMLRDKLICQNHIERPTASDALADN</sequence>
<organism evidence="1 2">
    <name type="scientific">Funneliformis geosporum</name>
    <dbReference type="NCBI Taxonomy" id="1117311"/>
    <lineage>
        <taxon>Eukaryota</taxon>
        <taxon>Fungi</taxon>
        <taxon>Fungi incertae sedis</taxon>
        <taxon>Mucoromycota</taxon>
        <taxon>Glomeromycotina</taxon>
        <taxon>Glomeromycetes</taxon>
        <taxon>Glomerales</taxon>
        <taxon>Glomeraceae</taxon>
        <taxon>Funneliformis</taxon>
    </lineage>
</organism>